<keyword evidence="5" id="KW-1185">Reference proteome</keyword>
<sequence length="245" mass="27032">MKAKIIMITSGKGGVGKSSICAGLGYYLARLGKKVLILEMDSGLRCLDIMLGVSERTVHDISDVLCGRCEPIKAIYSSPITDNLSMMPATLRPDSNYSSKLFYKLCKGLSHYYDFILIETPAGFGRTLIDITRVCDLALLIVTPDPISMRDAKILSDYLDAHGLTRQRIVINKVKTTRGRLEVLPHLDVVIDTVLEPLIGVIPYEPEMVRALAQGRMISTRYTAGVAIQNIARRLTGEFVELAVE</sequence>
<dbReference type="GO" id="GO:0005524">
    <property type="term" value="F:ATP binding"/>
    <property type="evidence" value="ECO:0007669"/>
    <property type="project" value="UniProtKB-KW"/>
</dbReference>
<dbReference type="EMBL" id="JACRST010000028">
    <property type="protein sequence ID" value="MBC8547624.1"/>
    <property type="molecule type" value="Genomic_DNA"/>
</dbReference>
<dbReference type="GO" id="GO:0016887">
    <property type="term" value="F:ATP hydrolysis activity"/>
    <property type="evidence" value="ECO:0007669"/>
    <property type="project" value="TreeGrafter"/>
</dbReference>
<evidence type="ECO:0000313" key="5">
    <source>
        <dbReference type="Proteomes" id="UP000653127"/>
    </source>
</evidence>
<name>A0A926I4P4_9FIRM</name>
<evidence type="ECO:0000256" key="2">
    <source>
        <dbReference type="ARBA" id="ARBA00022840"/>
    </source>
</evidence>
<dbReference type="GO" id="GO:0009898">
    <property type="term" value="C:cytoplasmic side of plasma membrane"/>
    <property type="evidence" value="ECO:0007669"/>
    <property type="project" value="TreeGrafter"/>
</dbReference>
<gene>
    <name evidence="4" type="ORF">H8711_11880</name>
</gene>
<evidence type="ECO:0000256" key="1">
    <source>
        <dbReference type="ARBA" id="ARBA00022741"/>
    </source>
</evidence>
<dbReference type="PANTHER" id="PTHR43384:SF6">
    <property type="entry name" value="SEPTUM SITE-DETERMINING PROTEIN MIND HOMOLOG, CHLOROPLASTIC"/>
    <property type="match status" value="1"/>
</dbReference>
<dbReference type="InterPro" id="IPR002586">
    <property type="entry name" value="CobQ/CobB/MinD/ParA_Nub-bd_dom"/>
</dbReference>
<dbReference type="GO" id="GO:0051782">
    <property type="term" value="P:negative regulation of cell division"/>
    <property type="evidence" value="ECO:0007669"/>
    <property type="project" value="TreeGrafter"/>
</dbReference>
<feature type="domain" description="CobQ/CobB/MinD/ParA nucleotide binding" evidence="3">
    <location>
        <begin position="6"/>
        <end position="216"/>
    </location>
</feature>
<dbReference type="InterPro" id="IPR050625">
    <property type="entry name" value="ParA/MinD_ATPase"/>
</dbReference>
<dbReference type="GO" id="GO:0005829">
    <property type="term" value="C:cytosol"/>
    <property type="evidence" value="ECO:0007669"/>
    <property type="project" value="TreeGrafter"/>
</dbReference>
<proteinExistence type="predicted"/>
<organism evidence="4 5">
    <name type="scientific">Ligaoa zhengdingensis</name>
    <dbReference type="NCBI Taxonomy" id="2763658"/>
    <lineage>
        <taxon>Bacteria</taxon>
        <taxon>Bacillati</taxon>
        <taxon>Bacillota</taxon>
        <taxon>Clostridia</taxon>
        <taxon>Eubacteriales</taxon>
        <taxon>Oscillospiraceae</taxon>
        <taxon>Ligaoa</taxon>
    </lineage>
</organism>
<dbReference type="SUPFAM" id="SSF52540">
    <property type="entry name" value="P-loop containing nucleoside triphosphate hydrolases"/>
    <property type="match status" value="1"/>
</dbReference>
<evidence type="ECO:0000259" key="3">
    <source>
        <dbReference type="Pfam" id="PF01656"/>
    </source>
</evidence>
<protein>
    <submittedName>
        <fullName evidence="4">AAA family ATPase</fullName>
    </submittedName>
</protein>
<keyword evidence="1" id="KW-0547">Nucleotide-binding</keyword>
<accession>A0A926I4P4</accession>
<dbReference type="InterPro" id="IPR027417">
    <property type="entry name" value="P-loop_NTPase"/>
</dbReference>
<comment type="caution">
    <text evidence="4">The sequence shown here is derived from an EMBL/GenBank/DDBJ whole genome shotgun (WGS) entry which is preliminary data.</text>
</comment>
<dbReference type="RefSeq" id="WP_249283666.1">
    <property type="nucleotide sequence ID" value="NZ_JACRST010000028.1"/>
</dbReference>
<dbReference type="Proteomes" id="UP000653127">
    <property type="component" value="Unassembled WGS sequence"/>
</dbReference>
<dbReference type="Gene3D" id="3.40.50.300">
    <property type="entry name" value="P-loop containing nucleotide triphosphate hydrolases"/>
    <property type="match status" value="1"/>
</dbReference>
<keyword evidence="2" id="KW-0067">ATP-binding</keyword>
<dbReference type="Pfam" id="PF01656">
    <property type="entry name" value="CbiA"/>
    <property type="match status" value="1"/>
</dbReference>
<dbReference type="AlphaFoldDB" id="A0A926I4P4"/>
<dbReference type="PANTHER" id="PTHR43384">
    <property type="entry name" value="SEPTUM SITE-DETERMINING PROTEIN MIND HOMOLOG, CHLOROPLASTIC-RELATED"/>
    <property type="match status" value="1"/>
</dbReference>
<evidence type="ECO:0000313" key="4">
    <source>
        <dbReference type="EMBL" id="MBC8547624.1"/>
    </source>
</evidence>
<reference evidence="4" key="1">
    <citation type="submission" date="2020-08" db="EMBL/GenBank/DDBJ databases">
        <title>Genome public.</title>
        <authorList>
            <person name="Liu C."/>
            <person name="Sun Q."/>
        </authorList>
    </citation>
    <scope>NUCLEOTIDE SEQUENCE</scope>
    <source>
        <strain evidence="4">NSJ-31</strain>
    </source>
</reference>